<dbReference type="PRINTS" id="PR00471">
    <property type="entry name" value="ACETATEKNASE"/>
</dbReference>
<feature type="active site" description="Proton donor/acceptor" evidence="6">
    <location>
        <position position="150"/>
    </location>
</feature>
<dbReference type="InterPro" id="IPR023865">
    <property type="entry name" value="Aliphatic_acid_kinase_CS"/>
</dbReference>
<evidence type="ECO:0000313" key="9">
    <source>
        <dbReference type="Proteomes" id="UP001596122"/>
    </source>
</evidence>
<gene>
    <name evidence="6" type="primary">ackA</name>
    <name evidence="8" type="ORF">ACFPJ6_05420</name>
</gene>
<dbReference type="PROSITE" id="PS01075">
    <property type="entry name" value="ACETATE_KINASE_1"/>
    <property type="match status" value="1"/>
</dbReference>
<dbReference type="SUPFAM" id="SSF53067">
    <property type="entry name" value="Actin-like ATPase domain"/>
    <property type="match status" value="2"/>
</dbReference>
<dbReference type="InterPro" id="IPR043129">
    <property type="entry name" value="ATPase_NBD"/>
</dbReference>
<feature type="binding site" evidence="6">
    <location>
        <position position="14"/>
    </location>
    <ligand>
        <name>ATP</name>
        <dbReference type="ChEBI" id="CHEBI:30616"/>
    </ligand>
</feature>
<feature type="binding site" evidence="6">
    <location>
        <begin position="336"/>
        <end position="340"/>
    </location>
    <ligand>
        <name>ATP</name>
        <dbReference type="ChEBI" id="CHEBI:30616"/>
    </ligand>
</feature>
<dbReference type="PANTHER" id="PTHR21060">
    <property type="entry name" value="ACETATE KINASE"/>
    <property type="match status" value="1"/>
</dbReference>
<protein>
    <recommendedName>
        <fullName evidence="6">Acetate kinase</fullName>
        <ecNumber evidence="6">2.7.2.1</ecNumber>
    </recommendedName>
    <alternativeName>
        <fullName evidence="6">Acetokinase</fullName>
    </alternativeName>
</protein>
<evidence type="ECO:0000256" key="5">
    <source>
        <dbReference type="ARBA" id="ARBA00022840"/>
    </source>
</evidence>
<comment type="cofactor">
    <cofactor evidence="6">
        <name>Mg(2+)</name>
        <dbReference type="ChEBI" id="CHEBI:18420"/>
    </cofactor>
    <cofactor evidence="6">
        <name>Mn(2+)</name>
        <dbReference type="ChEBI" id="CHEBI:29035"/>
    </cofactor>
    <text evidence="6">Mg(2+). Can also accept Mn(2+).</text>
</comment>
<name>A0ABW0GKK4_9MICO</name>
<dbReference type="EMBL" id="JBHSLD010000006">
    <property type="protein sequence ID" value="MFC5380222.1"/>
    <property type="molecule type" value="Genomic_DNA"/>
</dbReference>
<keyword evidence="5 6" id="KW-0067">ATP-binding</keyword>
<dbReference type="HAMAP" id="MF_00020">
    <property type="entry name" value="Acetate_kinase"/>
    <property type="match status" value="1"/>
</dbReference>
<evidence type="ECO:0000256" key="2">
    <source>
        <dbReference type="ARBA" id="ARBA00022679"/>
    </source>
</evidence>
<comment type="function">
    <text evidence="6">Catalyzes the formation of acetyl phosphate from acetate and ATP. Can also catalyze the reverse reaction.</text>
</comment>
<dbReference type="Proteomes" id="UP001596122">
    <property type="component" value="Unassembled WGS sequence"/>
</dbReference>
<feature type="binding site" evidence="6">
    <location>
        <position position="93"/>
    </location>
    <ligand>
        <name>substrate</name>
    </ligand>
</feature>
<dbReference type="PIRSF" id="PIRSF000722">
    <property type="entry name" value="Acetate_prop_kin"/>
    <property type="match status" value="1"/>
</dbReference>
<comment type="subcellular location">
    <subcellularLocation>
        <location evidence="6">Cytoplasm</location>
    </subcellularLocation>
</comment>
<reference evidence="9" key="1">
    <citation type="journal article" date="2019" name="Int. J. Syst. Evol. Microbiol.">
        <title>The Global Catalogue of Microorganisms (GCM) 10K type strain sequencing project: providing services to taxonomists for standard genome sequencing and annotation.</title>
        <authorList>
            <consortium name="The Broad Institute Genomics Platform"/>
            <consortium name="The Broad Institute Genome Sequencing Center for Infectious Disease"/>
            <person name="Wu L."/>
            <person name="Ma J."/>
        </authorList>
    </citation>
    <scope>NUCLEOTIDE SEQUENCE [LARGE SCALE GENOMIC DNA]</scope>
    <source>
        <strain evidence="9">CCUG 43114</strain>
    </source>
</reference>
<evidence type="ECO:0000256" key="3">
    <source>
        <dbReference type="ARBA" id="ARBA00022741"/>
    </source>
</evidence>
<keyword evidence="3 6" id="KW-0547">Nucleotide-binding</keyword>
<feature type="binding site" evidence="6">
    <location>
        <begin position="214"/>
        <end position="218"/>
    </location>
    <ligand>
        <name>ATP</name>
        <dbReference type="ChEBI" id="CHEBI:30616"/>
    </ligand>
</feature>
<dbReference type="RefSeq" id="WP_340267151.1">
    <property type="nucleotide sequence ID" value="NZ_JBBEOG010000001.1"/>
</dbReference>
<dbReference type="PANTHER" id="PTHR21060:SF15">
    <property type="entry name" value="ACETATE KINASE-RELATED"/>
    <property type="match status" value="1"/>
</dbReference>
<comment type="caution">
    <text evidence="8">The sequence shown here is derived from an EMBL/GenBank/DDBJ whole genome shotgun (WGS) entry which is preliminary data.</text>
</comment>
<dbReference type="InterPro" id="IPR004372">
    <property type="entry name" value="Ac/propionate_kinase"/>
</dbReference>
<feature type="site" description="Transition state stabilizer" evidence="6">
    <location>
        <position position="182"/>
    </location>
</feature>
<comment type="similarity">
    <text evidence="1 6 7">Belongs to the acetokinase family.</text>
</comment>
<keyword evidence="4 6" id="KW-0418">Kinase</keyword>
<dbReference type="GO" id="GO:0016301">
    <property type="term" value="F:kinase activity"/>
    <property type="evidence" value="ECO:0007669"/>
    <property type="project" value="UniProtKB-KW"/>
</dbReference>
<accession>A0ABW0GKK4</accession>
<feature type="binding site" evidence="6">
    <location>
        <begin position="288"/>
        <end position="290"/>
    </location>
    <ligand>
        <name>ATP</name>
        <dbReference type="ChEBI" id="CHEBI:30616"/>
    </ligand>
</feature>
<evidence type="ECO:0000256" key="6">
    <source>
        <dbReference type="HAMAP-Rule" id="MF_00020"/>
    </source>
</evidence>
<feature type="binding site" evidence="6">
    <location>
        <position position="393"/>
    </location>
    <ligand>
        <name>Mg(2+)</name>
        <dbReference type="ChEBI" id="CHEBI:18420"/>
    </ligand>
</feature>
<evidence type="ECO:0000256" key="7">
    <source>
        <dbReference type="RuleBase" id="RU003835"/>
    </source>
</evidence>
<keyword evidence="9" id="KW-1185">Reference proteome</keyword>
<dbReference type="PROSITE" id="PS01076">
    <property type="entry name" value="ACETATE_KINASE_2"/>
    <property type="match status" value="1"/>
</dbReference>
<evidence type="ECO:0000256" key="4">
    <source>
        <dbReference type="ARBA" id="ARBA00022777"/>
    </source>
</evidence>
<dbReference type="CDD" id="cd24010">
    <property type="entry name" value="ASKHA_NBD_AcK_PK"/>
    <property type="match status" value="1"/>
</dbReference>
<feature type="binding site" evidence="6">
    <location>
        <position position="7"/>
    </location>
    <ligand>
        <name>Mg(2+)</name>
        <dbReference type="ChEBI" id="CHEBI:18420"/>
    </ligand>
</feature>
<dbReference type="Gene3D" id="3.30.420.40">
    <property type="match status" value="2"/>
</dbReference>
<keyword evidence="6" id="KW-0479">Metal-binding</keyword>
<dbReference type="InterPro" id="IPR000890">
    <property type="entry name" value="Aliphatic_acid_kin_short-chain"/>
</dbReference>
<keyword evidence="6" id="KW-0963">Cytoplasm</keyword>
<feature type="site" description="Transition state stabilizer" evidence="6">
    <location>
        <position position="247"/>
    </location>
</feature>
<sequence>MSVLVVNAGSSSLKYAVLEPSDDPTAPAQRLGGGLVERIGSGGARLRHDGPHGRAVDGEAVDAPDHAAALLVAADAIRAHGPAADDVTAVGHRVVHGGEDHSGPVVVDDAVLARIEELAVLAPLHNPVNAAGIRAARDRFPDVPHVAVFDTAFHADMPAGAATYAVPGDWRREHGVRRYGFHGTSHAYVSRTAAAWLSRERGVPAEASRVVVLHLGNGASACAVLGGRSVDTSMGLTPLGGLVMGTRSGEVDPALAGHLRRVAGLDAEAVETALNTASGLRGLCGDSDLRDVERRADGGDTDARLALEVYAYRIRAYVGAYAVALGGLDALAFTAGVGENSARVRRDVCRGLGVLGVRLDEGRNDAAASQPGEVGVLSEDGSPAAALVVPTDEEGEIARQALDLLRG</sequence>
<comment type="subunit">
    <text evidence="6">Homodimer.</text>
</comment>
<dbReference type="NCBIfam" id="TIGR00016">
    <property type="entry name" value="ackA"/>
    <property type="match status" value="1"/>
</dbReference>
<proteinExistence type="inferred from homology"/>
<comment type="catalytic activity">
    <reaction evidence="6">
        <text>acetate + ATP = acetyl phosphate + ADP</text>
        <dbReference type="Rhea" id="RHEA:11352"/>
        <dbReference type="ChEBI" id="CHEBI:22191"/>
        <dbReference type="ChEBI" id="CHEBI:30089"/>
        <dbReference type="ChEBI" id="CHEBI:30616"/>
        <dbReference type="ChEBI" id="CHEBI:456216"/>
        <dbReference type="EC" id="2.7.2.1"/>
    </reaction>
</comment>
<evidence type="ECO:0000313" key="8">
    <source>
        <dbReference type="EMBL" id="MFC5380222.1"/>
    </source>
</evidence>
<keyword evidence="6" id="KW-0460">Magnesium</keyword>
<organism evidence="8 9">
    <name type="scientific">Aquipuribacter nitratireducens</name>
    <dbReference type="NCBI Taxonomy" id="650104"/>
    <lineage>
        <taxon>Bacteria</taxon>
        <taxon>Bacillati</taxon>
        <taxon>Actinomycetota</taxon>
        <taxon>Actinomycetes</taxon>
        <taxon>Micrococcales</taxon>
        <taxon>Intrasporangiaceae</taxon>
        <taxon>Aquipuribacter</taxon>
    </lineage>
</organism>
<keyword evidence="2 6" id="KW-0808">Transferase</keyword>
<evidence type="ECO:0000256" key="1">
    <source>
        <dbReference type="ARBA" id="ARBA00008748"/>
    </source>
</evidence>
<dbReference type="Pfam" id="PF00871">
    <property type="entry name" value="Acetate_kinase"/>
    <property type="match status" value="1"/>
</dbReference>
<comment type="pathway">
    <text evidence="6">Metabolic intermediate biosynthesis; acetyl-CoA biosynthesis; acetyl-CoA from acetate: step 1/2.</text>
</comment>
<dbReference type="EC" id="2.7.2.1" evidence="6"/>